<name>A0A8S5L7U1_9CAUD</name>
<organism evidence="1">
    <name type="scientific">Siphoviridae sp. ctgFB34</name>
    <dbReference type="NCBI Taxonomy" id="2823591"/>
    <lineage>
        <taxon>Viruses</taxon>
        <taxon>Duplodnaviria</taxon>
        <taxon>Heunggongvirae</taxon>
        <taxon>Uroviricota</taxon>
        <taxon>Caudoviricetes</taxon>
    </lineage>
</organism>
<dbReference type="SUPFAM" id="SSF69279">
    <property type="entry name" value="Phage tail proteins"/>
    <property type="match status" value="1"/>
</dbReference>
<dbReference type="EMBL" id="BK014651">
    <property type="protein sequence ID" value="DAD65957.1"/>
    <property type="molecule type" value="Genomic_DNA"/>
</dbReference>
<evidence type="ECO:0000313" key="1">
    <source>
        <dbReference type="EMBL" id="DAD65957.1"/>
    </source>
</evidence>
<accession>A0A8S5L7U1</accession>
<protein>
    <submittedName>
        <fullName evidence="1">Tail protein</fullName>
    </submittedName>
</protein>
<sequence length="327" mass="36100">MVRKPIFKLEANGKDITQTIKQNLISLGFDDKEGFKSDEISFKVHGIFAKPTFGDKLELYLGWAGEGEGGADNMWLCGKFAVQTCERDYKEQSTEVRATAVDFAGEIKIKKRRSWENTTLFAIAGKISDENALRLKISGEDMAIRSRLQDGVSDLEFLYSLSKELGYLAATKNDTLILVPKSGDDEADEAKAESGLPQIELNLIDLTSLNITEANRNAYGSVTCEWQDVESGKRKQIKVGKGKQTYKMQIPEPKSDTEAYKLAQSKLNELKKGGINGRCSCMGANIVAGVQIKFKGAPGLEDIKFSVKSVSHTLEPSAYNIEIEFEG</sequence>
<proteinExistence type="predicted"/>
<reference evidence="1" key="1">
    <citation type="journal article" date="2021" name="Proc. Natl. Acad. Sci. U.S.A.">
        <title>A Catalog of Tens of Thousands of Viruses from Human Metagenomes Reveals Hidden Associations with Chronic Diseases.</title>
        <authorList>
            <person name="Tisza M.J."/>
            <person name="Buck C.B."/>
        </authorList>
    </citation>
    <scope>NUCLEOTIDE SEQUENCE</scope>
    <source>
        <strain evidence="1">CtgFB34</strain>
    </source>
</reference>